<dbReference type="PANTHER" id="PTHR23021">
    <property type="entry name" value="SERPENTINE RECEPTOR, CLASS T"/>
    <property type="match status" value="1"/>
</dbReference>
<keyword evidence="2" id="KW-0732">Signal</keyword>
<name>A0A016TVF5_9BILA</name>
<organism evidence="3 4">
    <name type="scientific">Ancylostoma ceylanicum</name>
    <dbReference type="NCBI Taxonomy" id="53326"/>
    <lineage>
        <taxon>Eukaryota</taxon>
        <taxon>Metazoa</taxon>
        <taxon>Ecdysozoa</taxon>
        <taxon>Nematoda</taxon>
        <taxon>Chromadorea</taxon>
        <taxon>Rhabditida</taxon>
        <taxon>Rhabditina</taxon>
        <taxon>Rhabditomorpha</taxon>
        <taxon>Strongyloidea</taxon>
        <taxon>Ancylostomatidae</taxon>
        <taxon>Ancylostomatinae</taxon>
        <taxon>Ancylostoma</taxon>
    </lineage>
</organism>
<dbReference type="EMBL" id="JARK01001412">
    <property type="protein sequence ID" value="EYC06363.1"/>
    <property type="molecule type" value="Genomic_DNA"/>
</dbReference>
<evidence type="ECO:0008006" key="5">
    <source>
        <dbReference type="Google" id="ProtNLM"/>
    </source>
</evidence>
<dbReference type="PANTHER" id="PTHR23021:SF11">
    <property type="entry name" value="SERPENTINE RECEPTOR, CLASS T"/>
    <property type="match status" value="1"/>
</dbReference>
<dbReference type="AlphaFoldDB" id="A0A016TVF5"/>
<dbReference type="Pfam" id="PF10321">
    <property type="entry name" value="7TM_GPCR_Srt"/>
    <property type="match status" value="1"/>
</dbReference>
<reference evidence="4" key="1">
    <citation type="journal article" date="2015" name="Nat. Genet.">
        <title>The genome and transcriptome of the zoonotic hookworm Ancylostoma ceylanicum identify infection-specific gene families.</title>
        <authorList>
            <person name="Schwarz E.M."/>
            <person name="Hu Y."/>
            <person name="Antoshechkin I."/>
            <person name="Miller M.M."/>
            <person name="Sternberg P.W."/>
            <person name="Aroian R.V."/>
        </authorList>
    </citation>
    <scope>NUCLEOTIDE SEQUENCE</scope>
    <source>
        <strain evidence="4">HY135</strain>
    </source>
</reference>
<proteinExistence type="predicted"/>
<feature type="transmembrane region" description="Helical" evidence="1">
    <location>
        <begin position="105"/>
        <end position="123"/>
    </location>
</feature>
<dbReference type="STRING" id="53326.A0A016TVF5"/>
<feature type="transmembrane region" description="Helical" evidence="1">
    <location>
        <begin position="65"/>
        <end position="84"/>
    </location>
</feature>
<keyword evidence="1" id="KW-0812">Transmembrane</keyword>
<dbReference type="Proteomes" id="UP000024635">
    <property type="component" value="Unassembled WGS sequence"/>
</dbReference>
<protein>
    <recommendedName>
        <fullName evidence="5">7TM GPCR serpentine receptor class x (Srx) domain-containing protein</fullName>
    </recommendedName>
</protein>
<keyword evidence="1" id="KW-0472">Membrane</keyword>
<keyword evidence="4" id="KW-1185">Reference proteome</keyword>
<dbReference type="InterPro" id="IPR019425">
    <property type="entry name" value="7TM_GPCR_serpentine_rcpt_Srt"/>
</dbReference>
<sequence>MSLQLLLQTLYILCLMAMARGHLLKIPRYRLMFFNGIIDIIDIVSGSFQTAYFHFTGAVFCSDEVLSWIGGWCEATFNCMVFALNRVIKMMPPARRLRFLFQGNLMFMWMFLSVLFMVGRAFFTRPTPYNTVASAYVGSLMITDDLEWVEYLELSFKNKKI</sequence>
<keyword evidence="1" id="KW-1133">Transmembrane helix</keyword>
<dbReference type="OrthoDB" id="5846777at2759"/>
<accession>A0A016TVF5</accession>
<gene>
    <name evidence="3" type="primary">Acey_s0076.g1022</name>
    <name evidence="3" type="ORF">Y032_0076g1022</name>
</gene>
<evidence type="ECO:0000256" key="1">
    <source>
        <dbReference type="SAM" id="Phobius"/>
    </source>
</evidence>
<evidence type="ECO:0000313" key="3">
    <source>
        <dbReference type="EMBL" id="EYC06363.1"/>
    </source>
</evidence>
<feature type="chain" id="PRO_5001491500" description="7TM GPCR serpentine receptor class x (Srx) domain-containing protein" evidence="2">
    <location>
        <begin position="22"/>
        <end position="161"/>
    </location>
</feature>
<evidence type="ECO:0000313" key="4">
    <source>
        <dbReference type="Proteomes" id="UP000024635"/>
    </source>
</evidence>
<evidence type="ECO:0000256" key="2">
    <source>
        <dbReference type="SAM" id="SignalP"/>
    </source>
</evidence>
<feature type="signal peptide" evidence="2">
    <location>
        <begin position="1"/>
        <end position="21"/>
    </location>
</feature>
<comment type="caution">
    <text evidence="3">The sequence shown here is derived from an EMBL/GenBank/DDBJ whole genome shotgun (WGS) entry which is preliminary data.</text>
</comment>